<feature type="transmembrane region" description="Helical" evidence="1">
    <location>
        <begin position="12"/>
        <end position="34"/>
    </location>
</feature>
<reference evidence="2 3" key="1">
    <citation type="journal article" date="2015" name="Genome Announc.">
        <title>Expanding the biotechnology potential of lactobacilli through comparative genomics of 213 strains and associated genera.</title>
        <authorList>
            <person name="Sun Z."/>
            <person name="Harris H.M."/>
            <person name="McCann A."/>
            <person name="Guo C."/>
            <person name="Argimon S."/>
            <person name="Zhang W."/>
            <person name="Yang X."/>
            <person name="Jeffery I.B."/>
            <person name="Cooney J.C."/>
            <person name="Kagawa T.F."/>
            <person name="Liu W."/>
            <person name="Song Y."/>
            <person name="Salvetti E."/>
            <person name="Wrobel A."/>
            <person name="Rasinkangas P."/>
            <person name="Parkhill J."/>
            <person name="Rea M.C."/>
            <person name="O'Sullivan O."/>
            <person name="Ritari J."/>
            <person name="Douillard F.P."/>
            <person name="Paul Ross R."/>
            <person name="Yang R."/>
            <person name="Briner A.E."/>
            <person name="Felis G.E."/>
            <person name="de Vos W.M."/>
            <person name="Barrangou R."/>
            <person name="Klaenhammer T.R."/>
            <person name="Caufield P.W."/>
            <person name="Cui Y."/>
            <person name="Zhang H."/>
            <person name="O'Toole P.W."/>
        </authorList>
    </citation>
    <scope>NUCLEOTIDE SEQUENCE [LARGE SCALE GENOMIC DNA]</scope>
    <source>
        <strain evidence="2 3">DSM 21775</strain>
    </source>
</reference>
<dbReference type="EMBL" id="AYZH01000008">
    <property type="protein sequence ID" value="KRN02296.1"/>
    <property type="molecule type" value="Genomic_DNA"/>
</dbReference>
<dbReference type="PATRIC" id="fig|1423803.3.peg.2033"/>
<dbReference type="STRING" id="1423803.FD13_GL001973"/>
<dbReference type="Proteomes" id="UP000051589">
    <property type="component" value="Unassembled WGS sequence"/>
</dbReference>
<name>A0A0R2DE74_9LACO</name>
<evidence type="ECO:0000313" key="3">
    <source>
        <dbReference type="Proteomes" id="UP000051589"/>
    </source>
</evidence>
<keyword evidence="1" id="KW-1133">Transmembrane helix</keyword>
<feature type="transmembrane region" description="Helical" evidence="1">
    <location>
        <begin position="46"/>
        <end position="67"/>
    </location>
</feature>
<accession>A0A0R2DE74</accession>
<evidence type="ECO:0000313" key="2">
    <source>
        <dbReference type="EMBL" id="KRN02296.1"/>
    </source>
</evidence>
<dbReference type="AlphaFoldDB" id="A0A0R2DE74"/>
<gene>
    <name evidence="2" type="ORF">FD13_GL001973</name>
</gene>
<feature type="transmembrane region" description="Helical" evidence="1">
    <location>
        <begin position="79"/>
        <end position="100"/>
    </location>
</feature>
<sequence>MKQAISKWRPLISVVVTVLTIGLPLVMMIDGYVLMMQNDPLHPDALVLMAYLVWGLVGLVGVIAYGIHCYRVGWHGLTVLQRWLFSIYGVIFVLGLLMWLPTLGVSSFDWSEWIIYGQWN</sequence>
<dbReference type="OrthoDB" id="2295535at2"/>
<proteinExistence type="predicted"/>
<keyword evidence="1" id="KW-0472">Membrane</keyword>
<organism evidence="2 3">
    <name type="scientific">Levilactobacillus senmaizukei DSM 21775 = NBRC 103853</name>
    <dbReference type="NCBI Taxonomy" id="1423803"/>
    <lineage>
        <taxon>Bacteria</taxon>
        <taxon>Bacillati</taxon>
        <taxon>Bacillota</taxon>
        <taxon>Bacilli</taxon>
        <taxon>Lactobacillales</taxon>
        <taxon>Lactobacillaceae</taxon>
        <taxon>Levilactobacillus</taxon>
    </lineage>
</organism>
<keyword evidence="3" id="KW-1185">Reference proteome</keyword>
<keyword evidence="1" id="KW-0812">Transmembrane</keyword>
<dbReference type="RefSeq" id="WP_061776320.1">
    <property type="nucleotide sequence ID" value="NZ_AYZH01000008.1"/>
</dbReference>
<evidence type="ECO:0000256" key="1">
    <source>
        <dbReference type="SAM" id="Phobius"/>
    </source>
</evidence>
<protein>
    <submittedName>
        <fullName evidence="2">Uncharacterized protein</fullName>
    </submittedName>
</protein>
<comment type="caution">
    <text evidence="2">The sequence shown here is derived from an EMBL/GenBank/DDBJ whole genome shotgun (WGS) entry which is preliminary data.</text>
</comment>